<dbReference type="PANTHER" id="PTHR30441:SF8">
    <property type="entry name" value="DUF748 DOMAIN-CONTAINING PROTEIN"/>
    <property type="match status" value="1"/>
</dbReference>
<reference evidence="2" key="1">
    <citation type="submission" date="2017-04" db="EMBL/GenBank/DDBJ databases">
        <authorList>
            <person name="Varghese N."/>
            <person name="Submissions S."/>
        </authorList>
    </citation>
    <scope>NUCLEOTIDE SEQUENCE [LARGE SCALE GENOMIC DNA]</scope>
    <source>
        <strain evidence="2">DSM 16537</strain>
    </source>
</reference>
<dbReference type="GO" id="GO:0090313">
    <property type="term" value="P:regulation of protein targeting to membrane"/>
    <property type="evidence" value="ECO:0007669"/>
    <property type="project" value="TreeGrafter"/>
</dbReference>
<sequence length="1049" mass="119207">MKSKKIRILLILLFLIFVVIPTIAIILLYSQQKSLTQKAVGIMNEQFEGELIIRDSKIAPFANFPYVSIDLEDIVFFESKITDSNVIYAAEDLYVGFSIWDIIRGKYKIKSLKLQNGNLDLIKDADGKINLLMAKGFGKEETESVDEEGMNIDLSSIQLKNFKVKFDDLSNLTTIYANLEKTDAVIKLQDEHIYIDLISNFVLDYILDGKPTFFSQKHFKLDLEFDYDQNTNELVLAPSKLHLEDAQLGLEGKVDLEDQVYLDIRMAGEKPDFSLLAAFLPKETALLLRKYQNEGDVFFQGSIEGFAGNGHVPEIAIEFGCDNAYFLNTGINKKVDDLRFSGFFTNGKDRSLKTSEFQLLNFYAKPDQGKFQGRLIVKDFENPYVKINLNADLDLEFLGDFFEVEGLQGISGQVIVDMDFDELIDFESGVTGISNAKSSVQSELKIIDLNFSLPDYPHQIRTVNAYAFMREGNLRLDNLSFQIADSDFNLSGTIDDLPAILHSNPKPVKVQLDANSTKIDLKQLLPSDSSINELINDFKIKLAFESTGKNLMDYEHLPQGEFFIEDFYAKLEKYPHAFHDFHADIMIGEKNMEVMDFSGEIDKSDFHFSGKVLNYPKWFQESPKGDSRFEFDLVSNHLNISDLLKYNGVNYLPKDYQKEEIDGLKLKGSLDLHYNDGFESADFYLTDLDGKFRVHPLRLEDFGGRIHYEHEFLTVTDFGGKMGSSDFKVSMGYQLGEVDSLKNKRNFFHLKSLSLDLDALMGFESIDVDTNHQEAFNVFEIPFTEMDISAEIGKMNYHTFWLENVTASARTTADHYIYLDTLGLRAADGTLGVKGYFNGSDPEHIYFHSTMKASKLDLDKLLIKFENFGQDYLINENLHGKVSGTITSKFLVYPDLTPIIDKSEAKMDLTVYQGSIVNFAPLSAMSSYFSDRNLNNVKFDTLSNTFDLKDGILNIPNMNINSSLGFIELSGKQSLDMNMDYFIRIPLGMVTSVGFKSLFGGKNKNEVDPEQEDAIVYRDEDKRVRFVNVNMKGTPDDYKISLGRNRSSN</sequence>
<dbReference type="GO" id="GO:0005886">
    <property type="term" value="C:plasma membrane"/>
    <property type="evidence" value="ECO:0007669"/>
    <property type="project" value="TreeGrafter"/>
</dbReference>
<dbReference type="Proteomes" id="UP000192333">
    <property type="component" value="Chromosome I"/>
</dbReference>
<dbReference type="AlphaFoldDB" id="A0A1W2HAQ2"/>
<name>A0A1W2HAQ2_9BACT</name>
<proteinExistence type="predicted"/>
<gene>
    <name evidence="1" type="ORF">SAMN00777080_4305</name>
</gene>
<dbReference type="OrthoDB" id="1489065at2"/>
<dbReference type="InterPro" id="IPR052894">
    <property type="entry name" value="AsmA-related"/>
</dbReference>
<organism evidence="1 2">
    <name type="scientific">Aquiflexum balticum DSM 16537</name>
    <dbReference type="NCBI Taxonomy" id="758820"/>
    <lineage>
        <taxon>Bacteria</taxon>
        <taxon>Pseudomonadati</taxon>
        <taxon>Bacteroidota</taxon>
        <taxon>Cytophagia</taxon>
        <taxon>Cytophagales</taxon>
        <taxon>Cyclobacteriaceae</taxon>
        <taxon>Aquiflexum</taxon>
    </lineage>
</organism>
<dbReference type="STRING" id="758820.SAMN00777080_4305"/>
<accession>A0A1W2HAQ2</accession>
<evidence type="ECO:0000313" key="2">
    <source>
        <dbReference type="Proteomes" id="UP000192333"/>
    </source>
</evidence>
<keyword evidence="2" id="KW-1185">Reference proteome</keyword>
<dbReference type="EMBL" id="LT838813">
    <property type="protein sequence ID" value="SMD45646.1"/>
    <property type="molecule type" value="Genomic_DNA"/>
</dbReference>
<protein>
    <submittedName>
        <fullName evidence="1">Uncharacterized protein involved in outer membrane biogenesis</fullName>
    </submittedName>
</protein>
<dbReference type="PANTHER" id="PTHR30441">
    <property type="entry name" value="DUF748 DOMAIN-CONTAINING PROTEIN"/>
    <property type="match status" value="1"/>
</dbReference>
<evidence type="ECO:0000313" key="1">
    <source>
        <dbReference type="EMBL" id="SMD45646.1"/>
    </source>
</evidence>